<keyword evidence="2" id="KW-1185">Reference proteome</keyword>
<protein>
    <submittedName>
        <fullName evidence="1">Uncharacterized protein</fullName>
    </submittedName>
</protein>
<dbReference type="AlphaFoldDB" id="A0AAV8Z0B4"/>
<comment type="caution">
    <text evidence="1">The sequence shown here is derived from an EMBL/GenBank/DDBJ whole genome shotgun (WGS) entry which is preliminary data.</text>
</comment>
<proteinExistence type="predicted"/>
<sequence>MGSSGKKSEIGHVTYPLKDLEIGDGSEQQLFKMDLEKNIYTNTVCVKTTSASYVKGQTERRQIRSNRTCIEGSEGIRKALPPPALDIRARSTTILLYILEIDKKFQII</sequence>
<accession>A0AAV8Z0B4</accession>
<reference evidence="1" key="1">
    <citation type="journal article" date="2023" name="Insect Mol. Biol.">
        <title>Genome sequencing provides insights into the evolution of gene families encoding plant cell wall-degrading enzymes in longhorned beetles.</title>
        <authorList>
            <person name="Shin N.R."/>
            <person name="Okamura Y."/>
            <person name="Kirsch R."/>
            <person name="Pauchet Y."/>
        </authorList>
    </citation>
    <scope>NUCLEOTIDE SEQUENCE</scope>
    <source>
        <strain evidence="1">AMC_N1</strain>
    </source>
</reference>
<organism evidence="1 2">
    <name type="scientific">Aromia moschata</name>
    <dbReference type="NCBI Taxonomy" id="1265417"/>
    <lineage>
        <taxon>Eukaryota</taxon>
        <taxon>Metazoa</taxon>
        <taxon>Ecdysozoa</taxon>
        <taxon>Arthropoda</taxon>
        <taxon>Hexapoda</taxon>
        <taxon>Insecta</taxon>
        <taxon>Pterygota</taxon>
        <taxon>Neoptera</taxon>
        <taxon>Endopterygota</taxon>
        <taxon>Coleoptera</taxon>
        <taxon>Polyphaga</taxon>
        <taxon>Cucujiformia</taxon>
        <taxon>Chrysomeloidea</taxon>
        <taxon>Cerambycidae</taxon>
        <taxon>Cerambycinae</taxon>
        <taxon>Callichromatini</taxon>
        <taxon>Aromia</taxon>
    </lineage>
</organism>
<gene>
    <name evidence="1" type="ORF">NQ318_013974</name>
</gene>
<dbReference type="Proteomes" id="UP001162162">
    <property type="component" value="Unassembled WGS sequence"/>
</dbReference>
<evidence type="ECO:0000313" key="2">
    <source>
        <dbReference type="Proteomes" id="UP001162162"/>
    </source>
</evidence>
<evidence type="ECO:0000313" key="1">
    <source>
        <dbReference type="EMBL" id="KAJ8956621.1"/>
    </source>
</evidence>
<dbReference type="EMBL" id="JAPWTK010000028">
    <property type="protein sequence ID" value="KAJ8956621.1"/>
    <property type="molecule type" value="Genomic_DNA"/>
</dbReference>
<name>A0AAV8Z0B4_9CUCU</name>